<accession>A0A7W6PX61</accession>
<evidence type="ECO:0000313" key="1">
    <source>
        <dbReference type="EMBL" id="MBB4148635.1"/>
    </source>
</evidence>
<sequence length="606" mass="66225">MIDHLEIAQSGFFHQRRRRLSNDAINRLFTTMRAQARQPSRNLFRADRVALGDARYSAICFSHERDVSFLAPEANVVERVYGFALIVEHGPYIAVFKSGLDLPSAFKTAYLGKIANERIERAIARQDAVFEKLRLRNMSISPLALRSKSLEARDLENAVATSSASRFIPQAYSVRRDDGVYSATPTTGRISLRADRAGVEETVAWAVQISELLQADAGVVAGFIRNFARPIELTALPTDVRPTFVGIDTIGLADALYTAENGIRLIRESANGVEELPQPEAGAVLATLEPAFPVVRRRSIYEVRDDDGHTPIASLRIGATRIALRGLDLPLIADISVERRSQPLGEDADAVPLSRYLDRENLFTVLFSDLALAYIDGALFRDEALAGGATSLLAHLRVDASLAQTTSEKGAFEVGQVEFAQGCVFRSVVDTIADGDDVLLCDDLGDEWADFIGVSTQSNPTMISFYHAKHGNQSLSASAFHESVGQAIKNLGRMSLPADMLPNKLAGWDDRYRNNGVQTDIARIIRGGTPNEISGKLDAVRAAPDVLQRVFIVTSSLSRAQVEGVLAAVAQGTAPTPHFVQLYWLLMSYFSACVEMGVRGYVVCRP</sequence>
<keyword evidence="2" id="KW-1185">Reference proteome</keyword>
<dbReference type="Proteomes" id="UP000590524">
    <property type="component" value="Unassembled WGS sequence"/>
</dbReference>
<reference evidence="1 2" key="1">
    <citation type="submission" date="2020-08" db="EMBL/GenBank/DDBJ databases">
        <title>Genomic Encyclopedia of Type Strains, Phase IV (KMG-IV): sequencing the most valuable type-strain genomes for metagenomic binning, comparative biology and taxonomic classification.</title>
        <authorList>
            <person name="Goeker M."/>
        </authorList>
    </citation>
    <scope>NUCLEOTIDE SEQUENCE [LARGE SCALE GENOMIC DNA]</scope>
    <source>
        <strain evidence="1 2">DSM 19371</strain>
    </source>
</reference>
<evidence type="ECO:0000313" key="2">
    <source>
        <dbReference type="Proteomes" id="UP000590524"/>
    </source>
</evidence>
<dbReference type="RefSeq" id="WP_202408032.1">
    <property type="nucleotide sequence ID" value="NZ_JACIEU010000009.1"/>
</dbReference>
<comment type="caution">
    <text evidence="1">The sequence shown here is derived from an EMBL/GenBank/DDBJ whole genome shotgun (WGS) entry which is preliminary data.</text>
</comment>
<name>A0A7W6PX61_9SPHN</name>
<gene>
    <name evidence="1" type="ORF">GGQ90_002419</name>
</gene>
<dbReference type="EMBL" id="JACIEU010000009">
    <property type="protein sequence ID" value="MBB4148635.1"/>
    <property type="molecule type" value="Genomic_DNA"/>
</dbReference>
<protein>
    <submittedName>
        <fullName evidence="1">Uncharacterized protein</fullName>
    </submittedName>
</protein>
<organism evidence="1 2">
    <name type="scientific">Sphingobium scionense</name>
    <dbReference type="NCBI Taxonomy" id="1404341"/>
    <lineage>
        <taxon>Bacteria</taxon>
        <taxon>Pseudomonadati</taxon>
        <taxon>Pseudomonadota</taxon>
        <taxon>Alphaproteobacteria</taxon>
        <taxon>Sphingomonadales</taxon>
        <taxon>Sphingomonadaceae</taxon>
        <taxon>Sphingobium</taxon>
    </lineage>
</organism>
<proteinExistence type="predicted"/>
<dbReference type="AlphaFoldDB" id="A0A7W6PX61"/>